<evidence type="ECO:0000256" key="3">
    <source>
        <dbReference type="ARBA" id="ARBA00022679"/>
    </source>
</evidence>
<evidence type="ECO:0000256" key="1">
    <source>
        <dbReference type="ARBA" id="ARBA00022552"/>
    </source>
</evidence>
<sequence length="159" mass="18164">MNITLVTVGKLKEKYLKQGIEEYKKRLGAYAKVNIVEVADEKAPETMSEAEMEEVKRKEGERILAQVHPDAFVITLEIEGKMLSSEQLAKKLDELATYGKSKIVFVIGGSLGISEDVRKRSDLALSFSKMTFPHQLMRLVLLEQVYRSFRIMRGEPYHK</sequence>
<proteinExistence type="inferred from homology"/>
<evidence type="ECO:0000256" key="2">
    <source>
        <dbReference type="ARBA" id="ARBA00022603"/>
    </source>
</evidence>
<keyword evidence="6" id="KW-0963">Cytoplasm</keyword>
<keyword evidence="2 6" id="KW-0489">Methyltransferase</keyword>
<protein>
    <recommendedName>
        <fullName evidence="6">Ribosomal RNA large subunit methyltransferase H</fullName>
        <ecNumber evidence="6">2.1.1.177</ecNumber>
    </recommendedName>
    <alternativeName>
        <fullName evidence="6">23S rRNA (pseudouridine1915-N3)-methyltransferase</fullName>
    </alternativeName>
    <alternativeName>
        <fullName evidence="6">23S rRNA m3Psi1915 methyltransferase</fullName>
    </alternativeName>
    <alternativeName>
        <fullName evidence="6">rRNA (pseudouridine-N3-)-methyltransferase RlmH</fullName>
    </alternativeName>
</protein>
<dbReference type="HAMAP" id="MF_00658">
    <property type="entry name" value="23SrRNA_methyltr_H"/>
    <property type="match status" value="1"/>
</dbReference>
<name>A0A0A1MMP4_9BACI</name>
<dbReference type="AlphaFoldDB" id="A0A0A1MMP4"/>
<comment type="catalytic activity">
    <reaction evidence="6">
        <text>pseudouridine(1915) in 23S rRNA + S-adenosyl-L-methionine = N(3)-methylpseudouridine(1915) in 23S rRNA + S-adenosyl-L-homocysteine + H(+)</text>
        <dbReference type="Rhea" id="RHEA:42752"/>
        <dbReference type="Rhea" id="RHEA-COMP:10221"/>
        <dbReference type="Rhea" id="RHEA-COMP:10222"/>
        <dbReference type="ChEBI" id="CHEBI:15378"/>
        <dbReference type="ChEBI" id="CHEBI:57856"/>
        <dbReference type="ChEBI" id="CHEBI:59789"/>
        <dbReference type="ChEBI" id="CHEBI:65314"/>
        <dbReference type="ChEBI" id="CHEBI:74486"/>
        <dbReference type="EC" id="2.1.1.177"/>
    </reaction>
</comment>
<evidence type="ECO:0000256" key="5">
    <source>
        <dbReference type="ARBA" id="ARBA00038303"/>
    </source>
</evidence>
<feature type="binding site" evidence="6">
    <location>
        <begin position="127"/>
        <end position="132"/>
    </location>
    <ligand>
        <name>S-adenosyl-L-methionine</name>
        <dbReference type="ChEBI" id="CHEBI:59789"/>
    </ligand>
</feature>
<gene>
    <name evidence="6 7" type="primary">rlmH</name>
    <name evidence="7" type="ORF">BN997_00159</name>
</gene>
<dbReference type="SUPFAM" id="SSF75217">
    <property type="entry name" value="alpha/beta knot"/>
    <property type="match status" value="1"/>
</dbReference>
<dbReference type="CDD" id="cd18081">
    <property type="entry name" value="RlmH-like"/>
    <property type="match status" value="1"/>
</dbReference>
<comment type="function">
    <text evidence="6">Specifically methylates the pseudouridine at position 1915 (m3Psi1915) in 23S rRNA.</text>
</comment>
<dbReference type="NCBIfam" id="NF000985">
    <property type="entry name" value="PRK00103.1-3"/>
    <property type="match status" value="1"/>
</dbReference>
<dbReference type="RefSeq" id="WP_042528772.1">
    <property type="nucleotide sequence ID" value="NZ_CDGG01000001.1"/>
</dbReference>
<feature type="binding site" evidence="6">
    <location>
        <position position="108"/>
    </location>
    <ligand>
        <name>S-adenosyl-L-methionine</name>
        <dbReference type="ChEBI" id="CHEBI:59789"/>
    </ligand>
</feature>
<evidence type="ECO:0000256" key="4">
    <source>
        <dbReference type="ARBA" id="ARBA00022691"/>
    </source>
</evidence>
<keyword evidence="8" id="KW-1185">Reference proteome</keyword>
<dbReference type="InterPro" id="IPR029026">
    <property type="entry name" value="tRNA_m1G_MTases_N"/>
</dbReference>
<dbReference type="Gene3D" id="3.40.1280.10">
    <property type="match status" value="1"/>
</dbReference>
<comment type="similarity">
    <text evidence="5 6">Belongs to the RNA methyltransferase RlmH family.</text>
</comment>
<dbReference type="GO" id="GO:0070038">
    <property type="term" value="F:rRNA (pseudouridine-N3-)-methyltransferase activity"/>
    <property type="evidence" value="ECO:0007669"/>
    <property type="project" value="UniProtKB-UniRule"/>
</dbReference>
<dbReference type="PANTHER" id="PTHR33603">
    <property type="entry name" value="METHYLTRANSFERASE"/>
    <property type="match status" value="1"/>
</dbReference>
<evidence type="ECO:0000313" key="8">
    <source>
        <dbReference type="Proteomes" id="UP000040453"/>
    </source>
</evidence>
<keyword evidence="1 6" id="KW-0698">rRNA processing</keyword>
<accession>A0A0A1MMP4</accession>
<feature type="binding site" evidence="6">
    <location>
        <position position="76"/>
    </location>
    <ligand>
        <name>S-adenosyl-L-methionine</name>
        <dbReference type="ChEBI" id="CHEBI:59789"/>
    </ligand>
</feature>
<evidence type="ECO:0000256" key="6">
    <source>
        <dbReference type="HAMAP-Rule" id="MF_00658"/>
    </source>
</evidence>
<dbReference type="InterPro" id="IPR003742">
    <property type="entry name" value="RlmH-like"/>
</dbReference>
<dbReference type="EC" id="2.1.1.177" evidence="6"/>
<dbReference type="Pfam" id="PF02590">
    <property type="entry name" value="SPOUT_MTase"/>
    <property type="match status" value="1"/>
</dbReference>
<dbReference type="STRING" id="545501.BN997_00159"/>
<reference evidence="7 8" key="1">
    <citation type="submission" date="2014-11" db="EMBL/GenBank/DDBJ databases">
        <authorList>
            <person name="Urmite Genomes Urmite Genomes"/>
        </authorList>
    </citation>
    <scope>NUCLEOTIDE SEQUENCE [LARGE SCALE GENOMIC DNA]</scope>
    <source>
        <strain evidence="7 8">Oc5</strain>
    </source>
</reference>
<evidence type="ECO:0000313" key="7">
    <source>
        <dbReference type="EMBL" id="CEI80356.1"/>
    </source>
</evidence>
<keyword evidence="4 6" id="KW-0949">S-adenosyl-L-methionine</keyword>
<comment type="subunit">
    <text evidence="6">Homodimer.</text>
</comment>
<dbReference type="InterPro" id="IPR029028">
    <property type="entry name" value="Alpha/beta_knot_MTases"/>
</dbReference>
<dbReference type="NCBIfam" id="TIGR00246">
    <property type="entry name" value="tRNA_RlmH_YbeA"/>
    <property type="match status" value="1"/>
</dbReference>
<dbReference type="PANTHER" id="PTHR33603:SF1">
    <property type="entry name" value="RIBOSOMAL RNA LARGE SUBUNIT METHYLTRANSFERASE H"/>
    <property type="match status" value="1"/>
</dbReference>
<dbReference type="PIRSF" id="PIRSF004505">
    <property type="entry name" value="MT_bac"/>
    <property type="match status" value="1"/>
</dbReference>
<dbReference type="EMBL" id="CDGG01000001">
    <property type="protein sequence ID" value="CEI80356.1"/>
    <property type="molecule type" value="Genomic_DNA"/>
</dbReference>
<dbReference type="OrthoDB" id="9806643at2"/>
<keyword evidence="3 6" id="KW-0808">Transferase</keyword>
<comment type="subcellular location">
    <subcellularLocation>
        <location evidence="6">Cytoplasm</location>
    </subcellularLocation>
</comment>
<organism evidence="7 8">
    <name type="scientific">Oceanobacillus oncorhynchi</name>
    <dbReference type="NCBI Taxonomy" id="545501"/>
    <lineage>
        <taxon>Bacteria</taxon>
        <taxon>Bacillati</taxon>
        <taxon>Bacillota</taxon>
        <taxon>Bacilli</taxon>
        <taxon>Bacillales</taxon>
        <taxon>Bacillaceae</taxon>
        <taxon>Oceanobacillus</taxon>
    </lineage>
</organism>
<dbReference type="GO" id="GO:0005737">
    <property type="term" value="C:cytoplasm"/>
    <property type="evidence" value="ECO:0007669"/>
    <property type="project" value="UniProtKB-SubCell"/>
</dbReference>
<dbReference type="Proteomes" id="UP000040453">
    <property type="component" value="Unassembled WGS sequence"/>
</dbReference>